<evidence type="ECO:0000313" key="3">
    <source>
        <dbReference type="Proteomes" id="UP000016570"/>
    </source>
</evidence>
<evidence type="ECO:0000256" key="1">
    <source>
        <dbReference type="SAM" id="Phobius"/>
    </source>
</evidence>
<organism evidence="2 3">
    <name type="scientific">Vibrio proteolyticus NBRC 13287</name>
    <dbReference type="NCBI Taxonomy" id="1219065"/>
    <lineage>
        <taxon>Bacteria</taxon>
        <taxon>Pseudomonadati</taxon>
        <taxon>Pseudomonadota</taxon>
        <taxon>Gammaproteobacteria</taxon>
        <taxon>Vibrionales</taxon>
        <taxon>Vibrionaceae</taxon>
        <taxon>Vibrio</taxon>
    </lineage>
</organism>
<feature type="transmembrane region" description="Helical" evidence="1">
    <location>
        <begin position="12"/>
        <end position="31"/>
    </location>
</feature>
<gene>
    <name evidence="2" type="ORF">VPR01S_20_00850</name>
</gene>
<dbReference type="Gene3D" id="3.30.700.10">
    <property type="entry name" value="Glycoprotein, Type 4 Pilin"/>
    <property type="match status" value="1"/>
</dbReference>
<sequence length="155" mass="16284">MNQHLGFSLIKLTVMLMILGILTVIAAPRFLNLHSEARMSALEGLKSAMQNAAGVVHAQAEQTPQATRSAVTMSLNSGSQVVEMVFGYPAATSAGIGHAVAGLSDTATWRVVSTSATSISYGFRDDSEKACVVRYVQPSSAGEPPQIITSNAEQC</sequence>
<dbReference type="EMBL" id="BATJ01000020">
    <property type="protein sequence ID" value="GAD68905.1"/>
    <property type="molecule type" value="Genomic_DNA"/>
</dbReference>
<accession>U3A5D3</accession>
<dbReference type="STRING" id="1219065.VPR01S_20_00850"/>
<keyword evidence="3" id="KW-1185">Reference proteome</keyword>
<keyword evidence="1" id="KW-1133">Transmembrane helix</keyword>
<keyword evidence="1" id="KW-0472">Membrane</keyword>
<keyword evidence="1" id="KW-0812">Transmembrane</keyword>
<dbReference type="SUPFAM" id="SSF54523">
    <property type="entry name" value="Pili subunits"/>
    <property type="match status" value="1"/>
</dbReference>
<comment type="caution">
    <text evidence="2">The sequence shown here is derived from an EMBL/GenBank/DDBJ whole genome shotgun (WGS) entry which is preliminary data.</text>
</comment>
<dbReference type="eggNOG" id="COG2165">
    <property type="taxonomic scope" value="Bacteria"/>
</dbReference>
<evidence type="ECO:0008006" key="4">
    <source>
        <dbReference type="Google" id="ProtNLM"/>
    </source>
</evidence>
<dbReference type="RefSeq" id="WP_021706873.1">
    <property type="nucleotide sequence ID" value="NZ_BATJ01000020.1"/>
</dbReference>
<dbReference type="InterPro" id="IPR045584">
    <property type="entry name" value="Pilin-like"/>
</dbReference>
<evidence type="ECO:0000313" key="2">
    <source>
        <dbReference type="EMBL" id="GAD68905.1"/>
    </source>
</evidence>
<reference evidence="2 3" key="1">
    <citation type="submission" date="2013-09" db="EMBL/GenBank/DDBJ databases">
        <title>Whole genome shotgun sequence of Vibrio proteolyticus NBRC 13287.</title>
        <authorList>
            <person name="Isaki S."/>
            <person name="Hosoyama A."/>
            <person name="Numata M."/>
            <person name="Hashimoto M."/>
            <person name="Hosoyama Y."/>
            <person name="Tsuchikane K."/>
            <person name="Noguchi M."/>
            <person name="Hirakata S."/>
            <person name="Ichikawa N."/>
            <person name="Ohji S."/>
            <person name="Yamazoe A."/>
            <person name="Fujita N."/>
        </authorList>
    </citation>
    <scope>NUCLEOTIDE SEQUENCE [LARGE SCALE GENOMIC DNA]</scope>
    <source>
        <strain evidence="2 3">NBRC 13287</strain>
    </source>
</reference>
<protein>
    <recommendedName>
        <fullName evidence="4">MSHA pilin protein MshA</fullName>
    </recommendedName>
</protein>
<dbReference type="Proteomes" id="UP000016570">
    <property type="component" value="Unassembled WGS sequence"/>
</dbReference>
<proteinExistence type="predicted"/>
<name>U3A5D3_VIBPR</name>
<dbReference type="AlphaFoldDB" id="U3A5D3"/>